<name>A0A0F9LKT8_9ZZZZ</name>
<dbReference type="SUPFAM" id="SSF101386">
    <property type="entry name" value="all-alpha NTP pyrophosphatases"/>
    <property type="match status" value="1"/>
</dbReference>
<evidence type="ECO:0008006" key="2">
    <source>
        <dbReference type="Google" id="ProtNLM"/>
    </source>
</evidence>
<accession>A0A0F9LKT8</accession>
<dbReference type="EMBL" id="LAZR01010818">
    <property type="protein sequence ID" value="KKM64885.1"/>
    <property type="molecule type" value="Genomic_DNA"/>
</dbReference>
<gene>
    <name evidence="1" type="ORF">LCGC14_1496910</name>
</gene>
<dbReference type="Gene3D" id="1.10.287.1080">
    <property type="entry name" value="MazG-like"/>
    <property type="match status" value="1"/>
</dbReference>
<comment type="caution">
    <text evidence="1">The sequence shown here is derived from an EMBL/GenBank/DDBJ whole genome shotgun (WGS) entry which is preliminary data.</text>
</comment>
<dbReference type="AlphaFoldDB" id="A0A0F9LKT8"/>
<reference evidence="1" key="1">
    <citation type="journal article" date="2015" name="Nature">
        <title>Complex archaea that bridge the gap between prokaryotes and eukaryotes.</title>
        <authorList>
            <person name="Spang A."/>
            <person name="Saw J.H."/>
            <person name="Jorgensen S.L."/>
            <person name="Zaremba-Niedzwiedzka K."/>
            <person name="Martijn J."/>
            <person name="Lind A.E."/>
            <person name="van Eijk R."/>
            <person name="Schleper C."/>
            <person name="Guy L."/>
            <person name="Ettema T.J."/>
        </authorList>
    </citation>
    <scope>NUCLEOTIDE SEQUENCE</scope>
</reference>
<dbReference type="CDD" id="cd11542">
    <property type="entry name" value="NTP-PPase_u5"/>
    <property type="match status" value="1"/>
</dbReference>
<evidence type="ECO:0000313" key="1">
    <source>
        <dbReference type="EMBL" id="KKM64885.1"/>
    </source>
</evidence>
<organism evidence="1">
    <name type="scientific">marine sediment metagenome</name>
    <dbReference type="NCBI Taxonomy" id="412755"/>
    <lineage>
        <taxon>unclassified sequences</taxon>
        <taxon>metagenomes</taxon>
        <taxon>ecological metagenomes</taxon>
    </lineage>
</organism>
<sequence length="107" mass="12584">MRTIDQWAKYIHAWAQSKGWWKEQRNVGELLALVHSEVSEAFEEYRNGRMGDRIEDGKPEGFGFELADVIIRVLDIAERYQLDMNALMTQKMKYNETREYKHGGKAC</sequence>
<protein>
    <recommendedName>
        <fullName evidence="2">NTP pyrophosphohydrolase MazG putative catalytic core domain-containing protein</fullName>
    </recommendedName>
</protein>
<proteinExistence type="predicted"/>